<reference evidence="2 3" key="1">
    <citation type="journal article" date="2019" name="Int. J. Syst. Evol. Microbiol.">
        <title>The Global Catalogue of Microorganisms (GCM) 10K type strain sequencing project: providing services to taxonomists for standard genome sequencing and annotation.</title>
        <authorList>
            <consortium name="The Broad Institute Genomics Platform"/>
            <consortium name="The Broad Institute Genome Sequencing Center for Infectious Disease"/>
            <person name="Wu L."/>
            <person name="Ma J."/>
        </authorList>
    </citation>
    <scope>NUCLEOTIDE SEQUENCE [LARGE SCALE GENOMIC DNA]</scope>
    <source>
        <strain evidence="2 3">CGMCC 1.10387</strain>
    </source>
</reference>
<name>A0ABD6DST7_9EURY</name>
<dbReference type="RefSeq" id="WP_390281900.1">
    <property type="nucleotide sequence ID" value="NZ_JBHUDP010000002.1"/>
</dbReference>
<protein>
    <submittedName>
        <fullName evidence="2">Nickel pincer cofactor biosynthesis protein LarB</fullName>
    </submittedName>
</protein>
<dbReference type="AlphaFoldDB" id="A0ABD6DST7"/>
<dbReference type="Pfam" id="PF00731">
    <property type="entry name" value="AIRC"/>
    <property type="match status" value="1"/>
</dbReference>
<dbReference type="SMART" id="SM01001">
    <property type="entry name" value="AIRC"/>
    <property type="match status" value="1"/>
</dbReference>
<dbReference type="NCBIfam" id="NF033503">
    <property type="entry name" value="LarB"/>
    <property type="match status" value="1"/>
</dbReference>
<gene>
    <name evidence="2" type="primary">larB</name>
    <name evidence="2" type="ORF">ACFSAS_06430</name>
</gene>
<feature type="domain" description="PurE" evidence="1">
    <location>
        <begin position="117"/>
        <end position="248"/>
    </location>
</feature>
<dbReference type="EMBL" id="JBHUDP010000002">
    <property type="protein sequence ID" value="MFD1685249.1"/>
    <property type="molecule type" value="Genomic_DNA"/>
</dbReference>
<proteinExistence type="predicted"/>
<dbReference type="SUPFAM" id="SSF52255">
    <property type="entry name" value="N5-CAIR mutase (phosphoribosylaminoimidazole carboxylase, PurE)"/>
    <property type="match status" value="1"/>
</dbReference>
<accession>A0ABD6DST7</accession>
<keyword evidence="3" id="KW-1185">Reference proteome</keyword>
<evidence type="ECO:0000313" key="3">
    <source>
        <dbReference type="Proteomes" id="UP001597092"/>
    </source>
</evidence>
<evidence type="ECO:0000313" key="2">
    <source>
        <dbReference type="EMBL" id="MFD1685249.1"/>
    </source>
</evidence>
<dbReference type="InterPro" id="IPR039476">
    <property type="entry name" value="P2CMN_synthase_LarB"/>
</dbReference>
<dbReference type="Proteomes" id="UP001597092">
    <property type="component" value="Unassembled WGS sequence"/>
</dbReference>
<sequence>MRELLEAVAAGELSPTEAEARLAGYVTTDAGRFDAAREQRRGAPEGILAEGKTPAEVATLATAALDSTGRAVITRVAAADVVAVEAAVDESVELVHDERAGTLVARRADYEPPTLDATAAIVTGGTADAAVAGEAATVLDAMGATVERIDDVGVAHLGRILDHLDALRAADVLVVAAGREGALPTVVAGLVDTPVIGVPVSTGYGHGGDGAAALSGMLQSCTVLSVVNVDAGFVAGTQAGLVARAVSDARGGESDPRDAPDAE</sequence>
<comment type="caution">
    <text evidence="2">The sequence shown here is derived from an EMBL/GenBank/DDBJ whole genome shotgun (WGS) entry which is preliminary data.</text>
</comment>
<dbReference type="Gene3D" id="3.40.50.1970">
    <property type="match status" value="1"/>
</dbReference>
<dbReference type="PANTHER" id="PTHR43064">
    <property type="entry name" value="PHOSPHORIBOSYLAMINOIMIDAZOLE CARBOXYLASE-RELATED"/>
    <property type="match status" value="1"/>
</dbReference>
<dbReference type="PANTHER" id="PTHR43064:SF1">
    <property type="entry name" value="SLL1489 PROTEIN"/>
    <property type="match status" value="1"/>
</dbReference>
<organism evidence="2 3">
    <name type="scientific">Halobellus litoreus</name>
    <dbReference type="NCBI Taxonomy" id="755310"/>
    <lineage>
        <taxon>Archaea</taxon>
        <taxon>Methanobacteriati</taxon>
        <taxon>Methanobacteriota</taxon>
        <taxon>Stenosarchaea group</taxon>
        <taxon>Halobacteria</taxon>
        <taxon>Halobacteriales</taxon>
        <taxon>Haloferacaceae</taxon>
        <taxon>Halobellus</taxon>
    </lineage>
</organism>
<evidence type="ECO:0000259" key="1">
    <source>
        <dbReference type="SMART" id="SM01001"/>
    </source>
</evidence>
<dbReference type="InterPro" id="IPR000031">
    <property type="entry name" value="PurE_dom"/>
</dbReference>